<keyword evidence="1" id="KW-0699">rRNA-binding</keyword>
<gene>
    <name evidence="1 3" type="primary">rsgA</name>
    <name evidence="3" type="ORF">HXK26_01160</name>
</gene>
<keyword evidence="1" id="KW-0963">Cytoplasm</keyword>
<dbReference type="Proteomes" id="UP000698335">
    <property type="component" value="Unassembled WGS sequence"/>
</dbReference>
<dbReference type="InterPro" id="IPR010914">
    <property type="entry name" value="RsgA_GTPase_dom"/>
</dbReference>
<feature type="binding site" evidence="1">
    <location>
        <position position="341"/>
    </location>
    <ligand>
        <name>Zn(2+)</name>
        <dbReference type="ChEBI" id="CHEBI:29105"/>
    </ligand>
</feature>
<dbReference type="Gene3D" id="1.10.40.50">
    <property type="entry name" value="Probable gtpase engc, domain 3"/>
    <property type="match status" value="1"/>
</dbReference>
<reference evidence="3" key="1">
    <citation type="submission" date="2020-04" db="EMBL/GenBank/DDBJ databases">
        <title>Deep metagenomics examines the oral microbiome during advanced dental caries in children, revealing novel taxa and co-occurrences with host molecules.</title>
        <authorList>
            <person name="Baker J.L."/>
            <person name="Morton J.T."/>
            <person name="Dinis M."/>
            <person name="Alvarez R."/>
            <person name="Tran N.C."/>
            <person name="Knight R."/>
            <person name="Edlund A."/>
        </authorList>
    </citation>
    <scope>NUCLEOTIDE SEQUENCE</scope>
    <source>
        <strain evidence="3">JCVI_38_bin.5</strain>
    </source>
</reference>
<feature type="binding site" evidence="1">
    <location>
        <begin position="260"/>
        <end position="268"/>
    </location>
    <ligand>
        <name>GTP</name>
        <dbReference type="ChEBI" id="CHEBI:37565"/>
    </ligand>
</feature>
<evidence type="ECO:0000256" key="1">
    <source>
        <dbReference type="HAMAP-Rule" id="MF_01820"/>
    </source>
</evidence>
<proteinExistence type="inferred from homology"/>
<keyword evidence="1" id="KW-0862">Zinc</keyword>
<dbReference type="InterPro" id="IPR027417">
    <property type="entry name" value="P-loop_NTPase"/>
</dbReference>
<evidence type="ECO:0000313" key="3">
    <source>
        <dbReference type="EMBL" id="MBF4807293.1"/>
    </source>
</evidence>
<dbReference type="HAMAP" id="MF_01820">
    <property type="entry name" value="GTPase_RsgA"/>
    <property type="match status" value="1"/>
</dbReference>
<keyword evidence="1" id="KW-0342">GTP-binding</keyword>
<organism evidence="3 4">
    <name type="scientific">Lancefieldella rimae</name>
    <dbReference type="NCBI Taxonomy" id="1383"/>
    <lineage>
        <taxon>Bacteria</taxon>
        <taxon>Bacillati</taxon>
        <taxon>Actinomycetota</taxon>
        <taxon>Coriobacteriia</taxon>
        <taxon>Coriobacteriales</taxon>
        <taxon>Atopobiaceae</taxon>
        <taxon>Lancefieldella</taxon>
    </lineage>
</organism>
<dbReference type="GO" id="GO:0005737">
    <property type="term" value="C:cytoplasm"/>
    <property type="evidence" value="ECO:0007669"/>
    <property type="project" value="UniProtKB-SubCell"/>
</dbReference>
<dbReference type="SUPFAM" id="SSF52540">
    <property type="entry name" value="P-loop containing nucleoside triphosphate hydrolases"/>
    <property type="match status" value="1"/>
</dbReference>
<dbReference type="GO" id="GO:0003924">
    <property type="term" value="F:GTPase activity"/>
    <property type="evidence" value="ECO:0007669"/>
    <property type="project" value="UniProtKB-UniRule"/>
</dbReference>
<keyword evidence="1" id="KW-0479">Metal-binding</keyword>
<dbReference type="PANTHER" id="PTHR32120">
    <property type="entry name" value="SMALL RIBOSOMAL SUBUNIT BIOGENESIS GTPASE RSGA"/>
    <property type="match status" value="1"/>
</dbReference>
<name>A0A930VYW1_9ACTN</name>
<keyword evidence="1" id="KW-0547">Nucleotide-binding</keyword>
<dbReference type="EMBL" id="JABZGW010000022">
    <property type="protein sequence ID" value="MBF4807293.1"/>
    <property type="molecule type" value="Genomic_DNA"/>
</dbReference>
<sequence length="393" mass="42509">MTKRAKTSRSSKLNEKQTSLPALSALRDVPSFDQLVPTQAQRDAYGSCVECLQEAGVSSAQLELACVVRLDRGFPAVVSSVGVFRAEFSARVTKGDNSKVAVGDWVCARIPLNHDMGIIEAILPRKSEIARWRGSARGEKQTLAANVDVTFVVQALDERKTSIDRIVRSVVIALDSNVRAVVVLTKADSVSPATLKRHLTLIHEVLGDAVTTIVTSSKLEVSHESFCDEMKQIVQKFHARWGMDAIREEIPQESVAIVLGESGAGKSTLLNALLGHEALETGEVRASDKAGRHTTVARRMVTLPKAGIIVDEPGLRSLPVVGHEQGLTKVFPRISRAATACKFRDCTHVHEPGCGVREALRAGECSSAQVDAYLSLAHEMQVSARLLDPDVVL</sequence>
<protein>
    <recommendedName>
        <fullName evidence="1">Small ribosomal subunit biogenesis GTPase RsgA</fullName>
        <ecNumber evidence="1">3.6.1.-</ecNumber>
    </recommendedName>
</protein>
<dbReference type="GO" id="GO:0042274">
    <property type="term" value="P:ribosomal small subunit biogenesis"/>
    <property type="evidence" value="ECO:0007669"/>
    <property type="project" value="UniProtKB-UniRule"/>
</dbReference>
<dbReference type="GO" id="GO:0046872">
    <property type="term" value="F:metal ion binding"/>
    <property type="evidence" value="ECO:0007669"/>
    <property type="project" value="UniProtKB-KW"/>
</dbReference>
<evidence type="ECO:0000259" key="2">
    <source>
        <dbReference type="PROSITE" id="PS50936"/>
    </source>
</evidence>
<comment type="subunit">
    <text evidence="1">Monomer. Associates with 30S ribosomal subunit, binds 16S rRNA.</text>
</comment>
<dbReference type="Pfam" id="PF03193">
    <property type="entry name" value="RsgA_GTPase"/>
    <property type="match status" value="2"/>
</dbReference>
<keyword evidence="1" id="KW-0378">Hydrolase</keyword>
<dbReference type="EC" id="3.6.1.-" evidence="1"/>
<keyword evidence="1" id="KW-0690">Ribosome biogenesis</keyword>
<feature type="binding site" evidence="1">
    <location>
        <position position="346"/>
    </location>
    <ligand>
        <name>Zn(2+)</name>
        <dbReference type="ChEBI" id="CHEBI:29105"/>
    </ligand>
</feature>
<dbReference type="CDD" id="cd01854">
    <property type="entry name" value="YjeQ_EngC"/>
    <property type="match status" value="1"/>
</dbReference>
<feature type="domain" description="EngC GTPase" evidence="2">
    <location>
        <begin position="145"/>
        <end position="316"/>
    </location>
</feature>
<accession>A0A930VYW1</accession>
<dbReference type="GO" id="GO:0019843">
    <property type="term" value="F:rRNA binding"/>
    <property type="evidence" value="ECO:0007669"/>
    <property type="project" value="UniProtKB-KW"/>
</dbReference>
<feature type="binding site" evidence="1">
    <location>
        <begin position="185"/>
        <end position="188"/>
    </location>
    <ligand>
        <name>GTP</name>
        <dbReference type="ChEBI" id="CHEBI:37565"/>
    </ligand>
</feature>
<dbReference type="Gene3D" id="3.40.50.300">
    <property type="entry name" value="P-loop containing nucleotide triphosphate hydrolases"/>
    <property type="match status" value="1"/>
</dbReference>
<dbReference type="PROSITE" id="PS50936">
    <property type="entry name" value="ENGC_GTPASE"/>
    <property type="match status" value="1"/>
</dbReference>
<evidence type="ECO:0000313" key="4">
    <source>
        <dbReference type="Proteomes" id="UP000698335"/>
    </source>
</evidence>
<dbReference type="NCBIfam" id="TIGR00157">
    <property type="entry name" value="ribosome small subunit-dependent GTPase A"/>
    <property type="match status" value="1"/>
</dbReference>
<comment type="subcellular location">
    <subcellularLocation>
        <location evidence="1">Cytoplasm</location>
    </subcellularLocation>
</comment>
<dbReference type="InterPro" id="IPR004881">
    <property type="entry name" value="Ribosome_biogen_GTPase_RsgA"/>
</dbReference>
<dbReference type="AlphaFoldDB" id="A0A930VYW1"/>
<comment type="caution">
    <text evidence="3">The sequence shown here is derived from an EMBL/GenBank/DDBJ whole genome shotgun (WGS) entry which is preliminary data.</text>
</comment>
<comment type="function">
    <text evidence="1">One of several proteins that assist in the late maturation steps of the functional core of the 30S ribosomal subunit. Helps release RbfA from mature subunits. May play a role in the assembly of ribosomal proteins into the subunit. Circularly permuted GTPase that catalyzes slow GTP hydrolysis, GTPase activity is stimulated by the 30S ribosomal subunit.</text>
</comment>
<feature type="binding site" evidence="1">
    <location>
        <position position="348"/>
    </location>
    <ligand>
        <name>Zn(2+)</name>
        <dbReference type="ChEBI" id="CHEBI:29105"/>
    </ligand>
</feature>
<feature type="binding site" evidence="1">
    <location>
        <position position="354"/>
    </location>
    <ligand>
        <name>Zn(2+)</name>
        <dbReference type="ChEBI" id="CHEBI:29105"/>
    </ligand>
</feature>
<comment type="similarity">
    <text evidence="1">Belongs to the TRAFAC class YlqF/YawG GTPase family. RsgA subfamily.</text>
</comment>
<dbReference type="GO" id="GO:0005525">
    <property type="term" value="F:GTP binding"/>
    <property type="evidence" value="ECO:0007669"/>
    <property type="project" value="UniProtKB-UniRule"/>
</dbReference>
<comment type="cofactor">
    <cofactor evidence="1">
        <name>Zn(2+)</name>
        <dbReference type="ChEBI" id="CHEBI:29105"/>
    </cofactor>
    <text evidence="1">Binds 1 zinc ion per subunit.</text>
</comment>
<keyword evidence="1" id="KW-0694">RNA-binding</keyword>